<dbReference type="AlphaFoldDB" id="A0A3N1D668"/>
<dbReference type="EMBL" id="RJKE01000001">
    <property type="protein sequence ID" value="ROO88959.1"/>
    <property type="molecule type" value="Genomic_DNA"/>
</dbReference>
<gene>
    <name evidence="1" type="ORF">EDD29_6646</name>
</gene>
<comment type="caution">
    <text evidence="1">The sequence shown here is derived from an EMBL/GenBank/DDBJ whole genome shotgun (WGS) entry which is preliminary data.</text>
</comment>
<evidence type="ECO:0000313" key="2">
    <source>
        <dbReference type="Proteomes" id="UP000272400"/>
    </source>
</evidence>
<organism evidence="1 2">
    <name type="scientific">Actinocorallia herbida</name>
    <dbReference type="NCBI Taxonomy" id="58109"/>
    <lineage>
        <taxon>Bacteria</taxon>
        <taxon>Bacillati</taxon>
        <taxon>Actinomycetota</taxon>
        <taxon>Actinomycetes</taxon>
        <taxon>Streptosporangiales</taxon>
        <taxon>Thermomonosporaceae</taxon>
        <taxon>Actinocorallia</taxon>
    </lineage>
</organism>
<evidence type="ECO:0000313" key="1">
    <source>
        <dbReference type="EMBL" id="ROO88959.1"/>
    </source>
</evidence>
<reference evidence="1 2" key="1">
    <citation type="submission" date="2018-11" db="EMBL/GenBank/DDBJ databases">
        <title>Sequencing the genomes of 1000 actinobacteria strains.</title>
        <authorList>
            <person name="Klenk H.-P."/>
        </authorList>
    </citation>
    <scope>NUCLEOTIDE SEQUENCE [LARGE SCALE GENOMIC DNA]</scope>
    <source>
        <strain evidence="1 2">DSM 44254</strain>
    </source>
</reference>
<dbReference type="RefSeq" id="WP_123668129.1">
    <property type="nucleotide sequence ID" value="NZ_RJKE01000001.1"/>
</dbReference>
<protein>
    <submittedName>
        <fullName evidence="1">Uncharacterized protein</fullName>
    </submittedName>
</protein>
<dbReference type="Proteomes" id="UP000272400">
    <property type="component" value="Unassembled WGS sequence"/>
</dbReference>
<name>A0A3N1D668_9ACTN</name>
<proteinExistence type="predicted"/>
<accession>A0A3N1D668</accession>
<sequence>MGYPKVDKIVALPNAASSGQDLFQSRATGQSNLMLWTEWRVGTVKKATASGEKPLKVFGSGNWPNITRVKSFSNWTDGRYAVCQGIKNEEYCTKDRAKVLNADGTKAYELGQNNDRYYKVRPFFWVGW</sequence>
<keyword evidence="2" id="KW-1185">Reference proteome</keyword>